<dbReference type="NCBIfam" id="TIGR01733">
    <property type="entry name" value="AA-adenyl-dom"/>
    <property type="match status" value="1"/>
</dbReference>
<proteinExistence type="predicted"/>
<reference evidence="3" key="1">
    <citation type="submission" date="2014-07" db="EMBL/GenBank/DDBJ databases">
        <title>Identification of siderophores produced by Aeromonas salmonicida.</title>
        <authorList>
            <person name="Vences A."/>
            <person name="Balado M."/>
            <person name="Lemos M.L."/>
            <person name="Osorio C.R."/>
        </authorList>
    </citation>
    <scope>NUCLEOTIDE SEQUENCE</scope>
    <source>
        <strain evidence="3">VT45.1</strain>
    </source>
</reference>
<dbReference type="CDD" id="cd12116">
    <property type="entry name" value="A_NRPS_Ta1_like"/>
    <property type="match status" value="1"/>
</dbReference>
<dbReference type="GO" id="GO:0031177">
    <property type="term" value="F:phosphopantetheine binding"/>
    <property type="evidence" value="ECO:0007669"/>
    <property type="project" value="TreeGrafter"/>
</dbReference>
<evidence type="ECO:0000256" key="1">
    <source>
        <dbReference type="ARBA" id="ARBA00022450"/>
    </source>
</evidence>
<dbReference type="Gene3D" id="3.30.300.30">
    <property type="match status" value="1"/>
</dbReference>
<dbReference type="OMA" id="CRIVNTY"/>
<dbReference type="SUPFAM" id="SSF56801">
    <property type="entry name" value="Acetyl-CoA synthetase-like"/>
    <property type="match status" value="1"/>
</dbReference>
<dbReference type="Gene3D" id="3.40.50.12780">
    <property type="entry name" value="N-terminal domain of ligase-like"/>
    <property type="match status" value="1"/>
</dbReference>
<dbReference type="InterPro" id="IPR042099">
    <property type="entry name" value="ANL_N_sf"/>
</dbReference>
<dbReference type="PATRIC" id="fig|29491.14.peg.1095"/>
<evidence type="ECO:0000256" key="2">
    <source>
        <dbReference type="ARBA" id="ARBA00022553"/>
    </source>
</evidence>
<dbReference type="InterPro" id="IPR045851">
    <property type="entry name" value="AMP-bd_C_sf"/>
</dbReference>
<dbReference type="GO" id="GO:0044550">
    <property type="term" value="P:secondary metabolite biosynthetic process"/>
    <property type="evidence" value="ECO:0007669"/>
    <property type="project" value="TreeGrafter"/>
</dbReference>
<dbReference type="Pfam" id="PF00501">
    <property type="entry name" value="AMP-binding"/>
    <property type="match status" value="1"/>
</dbReference>
<dbReference type="GO" id="GO:0043041">
    <property type="term" value="P:amino acid activation for nonribosomal peptide biosynthetic process"/>
    <property type="evidence" value="ECO:0007669"/>
    <property type="project" value="TreeGrafter"/>
</dbReference>
<dbReference type="GO" id="GO:0005737">
    <property type="term" value="C:cytoplasm"/>
    <property type="evidence" value="ECO:0007669"/>
    <property type="project" value="TreeGrafter"/>
</dbReference>
<dbReference type="EMBL" id="KM262646">
    <property type="protein sequence ID" value="AKB10745.1"/>
    <property type="molecule type" value="Genomic_DNA"/>
</dbReference>
<protein>
    <submittedName>
        <fullName evidence="3">Peptide synthetase</fullName>
    </submittedName>
</protein>
<dbReference type="PANTHER" id="PTHR45527:SF1">
    <property type="entry name" value="FATTY ACID SYNTHASE"/>
    <property type="match status" value="1"/>
</dbReference>
<name>A0A0K0MDT9_AERSS</name>
<dbReference type="RefSeq" id="WP_005315273.1">
    <property type="nucleotide sequence ID" value="NZ_CDDW01000082.1"/>
</dbReference>
<dbReference type="AlphaFoldDB" id="A0A0K0MDT9"/>
<accession>A0A0K0MDT9</accession>
<dbReference type="PROSITE" id="PS00455">
    <property type="entry name" value="AMP_BINDING"/>
    <property type="match status" value="1"/>
</dbReference>
<organism evidence="3">
    <name type="scientific">Aeromonas salmonicida subsp. salmonicida</name>
    <dbReference type="NCBI Taxonomy" id="29491"/>
    <lineage>
        <taxon>Bacteria</taxon>
        <taxon>Pseudomonadati</taxon>
        <taxon>Pseudomonadota</taxon>
        <taxon>Gammaproteobacteria</taxon>
        <taxon>Aeromonadales</taxon>
        <taxon>Aeromonadaceae</taxon>
        <taxon>Aeromonas</taxon>
    </lineage>
</organism>
<dbReference type="InterPro" id="IPR000873">
    <property type="entry name" value="AMP-dep_synth/lig_dom"/>
</dbReference>
<sequence length="536" mass="58066">MTALPQVEKEIVRPLASREMDSLQRRTAAEQTLGSRLADCLAATPLAPAIGMGGVGMSEQGMSEHGTGEAGPDAWLNYGELSLRVGQIAARLQGLAVGERVGLYLERGPDLVACLLAFLRLGLTFVPLEPDFPVERLQGIARQARLSAVICDGHGDVPAFGCPLRSIPAFEQEGEQPPAVVSWPSVDDALAAYMMFTSGSTGEPKGVVISRRALLCFLDGIRERLGLSPNSHWLFITTPAFDISLLEMLGPLWGGGRLTVAGGQHNKDPLGMMALLEADPSINWLQATPACWRMLLKAGWQGRDTLTALCGGEALDSGLAEQLCSRTQRLWNCYGPTEATVWSLVSEVRWPPADGQITISHSLPGYRHWVLDEAGLPVSEGECGELCIESPALCEGYWRKPALTSAAFLRLDTHRLYRTGDRVRRLGADNFLYLGRRDDQVKLRGFRIELGEVEAGLRRQPGVQEAAVRLVGEGDEAMLVGYVEAKAGATLNRLALRKGLQATLPHYMVPARILLLDALPKTGSGKLDRKALPLPE</sequence>
<keyword evidence="2" id="KW-0597">Phosphoprotein</keyword>
<dbReference type="Pfam" id="PF13193">
    <property type="entry name" value="AMP-binding_C"/>
    <property type="match status" value="1"/>
</dbReference>
<gene>
    <name evidence="3" type="primary">amoH</name>
</gene>
<dbReference type="InterPro" id="IPR020845">
    <property type="entry name" value="AMP-binding_CS"/>
</dbReference>
<dbReference type="InterPro" id="IPR025110">
    <property type="entry name" value="AMP-bd_C"/>
</dbReference>
<keyword evidence="1" id="KW-0596">Phosphopantetheine</keyword>
<evidence type="ECO:0000313" key="3">
    <source>
        <dbReference type="EMBL" id="AKB10745.1"/>
    </source>
</evidence>
<dbReference type="PANTHER" id="PTHR45527">
    <property type="entry name" value="NONRIBOSOMAL PEPTIDE SYNTHETASE"/>
    <property type="match status" value="1"/>
</dbReference>
<dbReference type="FunFam" id="3.30.300.30:FF:000010">
    <property type="entry name" value="Enterobactin synthetase component F"/>
    <property type="match status" value="1"/>
</dbReference>
<dbReference type="InterPro" id="IPR010071">
    <property type="entry name" value="AA_adenyl_dom"/>
</dbReference>